<feature type="chain" id="PRO_5004191701" evidence="5">
    <location>
        <begin position="25"/>
        <end position="546"/>
    </location>
</feature>
<keyword evidence="1 4" id="KW-0349">Heme</keyword>
<organism evidence="7 8">
    <name type="scientific">Koribacter versatilis (strain Ellin345)</name>
    <dbReference type="NCBI Taxonomy" id="204669"/>
    <lineage>
        <taxon>Bacteria</taxon>
        <taxon>Pseudomonadati</taxon>
        <taxon>Acidobacteriota</taxon>
        <taxon>Terriglobia</taxon>
        <taxon>Terriglobales</taxon>
        <taxon>Candidatus Korobacteraceae</taxon>
        <taxon>Candidatus Korobacter</taxon>
    </lineage>
</organism>
<dbReference type="GO" id="GO:0020037">
    <property type="term" value="F:heme binding"/>
    <property type="evidence" value="ECO:0007669"/>
    <property type="project" value="InterPro"/>
</dbReference>
<dbReference type="eggNOG" id="COG2133">
    <property type="taxonomic scope" value="Bacteria"/>
</dbReference>
<keyword evidence="8" id="KW-1185">Reference proteome</keyword>
<name>Q1IV04_KORVE</name>
<evidence type="ECO:0000256" key="2">
    <source>
        <dbReference type="ARBA" id="ARBA00022723"/>
    </source>
</evidence>
<dbReference type="InterPro" id="IPR009056">
    <property type="entry name" value="Cyt_c-like_dom"/>
</dbReference>
<dbReference type="STRING" id="204669.Acid345_0291"/>
<dbReference type="GO" id="GO:0046872">
    <property type="term" value="F:metal ion binding"/>
    <property type="evidence" value="ECO:0007669"/>
    <property type="project" value="UniProtKB-KW"/>
</dbReference>
<dbReference type="InterPro" id="IPR011041">
    <property type="entry name" value="Quinoprot_gluc/sorb_DH_b-prop"/>
</dbReference>
<dbReference type="PANTHER" id="PTHR33546:SF1">
    <property type="entry name" value="LARGE, MULTIFUNCTIONAL SECRETED PROTEIN"/>
    <property type="match status" value="1"/>
</dbReference>
<dbReference type="Proteomes" id="UP000002432">
    <property type="component" value="Chromosome"/>
</dbReference>
<dbReference type="InterPro" id="IPR011042">
    <property type="entry name" value="6-blade_b-propeller_TolB-like"/>
</dbReference>
<dbReference type="AlphaFoldDB" id="Q1IV04"/>
<keyword evidence="3 4" id="KW-0408">Iron</keyword>
<dbReference type="PROSITE" id="PS51007">
    <property type="entry name" value="CYTC"/>
    <property type="match status" value="1"/>
</dbReference>
<dbReference type="GO" id="GO:0009055">
    <property type="term" value="F:electron transfer activity"/>
    <property type="evidence" value="ECO:0007669"/>
    <property type="project" value="InterPro"/>
</dbReference>
<evidence type="ECO:0000259" key="6">
    <source>
        <dbReference type="PROSITE" id="PS51007"/>
    </source>
</evidence>
<evidence type="ECO:0000256" key="1">
    <source>
        <dbReference type="ARBA" id="ARBA00022617"/>
    </source>
</evidence>
<dbReference type="Pfam" id="PF13442">
    <property type="entry name" value="Cytochrome_CBB3"/>
    <property type="match status" value="1"/>
</dbReference>
<dbReference type="EnsemblBacteria" id="ABF39296">
    <property type="protein sequence ID" value="ABF39296"/>
    <property type="gene ID" value="Acid345_0291"/>
</dbReference>
<dbReference type="Gene3D" id="2.120.10.30">
    <property type="entry name" value="TolB, C-terminal domain"/>
    <property type="match status" value="1"/>
</dbReference>
<feature type="signal peptide" evidence="5">
    <location>
        <begin position="1"/>
        <end position="24"/>
    </location>
</feature>
<keyword evidence="2 4" id="KW-0479">Metal-binding</keyword>
<evidence type="ECO:0000256" key="5">
    <source>
        <dbReference type="SAM" id="SignalP"/>
    </source>
</evidence>
<protein>
    <submittedName>
        <fullName evidence="7">Cytochrome c, class I</fullName>
    </submittedName>
</protein>
<feature type="domain" description="Cytochrome c" evidence="6">
    <location>
        <begin position="48"/>
        <end position="259"/>
    </location>
</feature>
<dbReference type="EMBL" id="CP000360">
    <property type="protein sequence ID" value="ABF39296.1"/>
    <property type="molecule type" value="Genomic_DNA"/>
</dbReference>
<dbReference type="InterPro" id="IPR012938">
    <property type="entry name" value="Glc/Sorbosone_DH"/>
</dbReference>
<dbReference type="SUPFAM" id="SSF50952">
    <property type="entry name" value="Soluble quinoprotein glucose dehydrogenase"/>
    <property type="match status" value="1"/>
</dbReference>
<dbReference type="PANTHER" id="PTHR33546">
    <property type="entry name" value="LARGE, MULTIFUNCTIONAL SECRETED PROTEIN-RELATED"/>
    <property type="match status" value="1"/>
</dbReference>
<dbReference type="HOGENOM" id="CLU_024435_0_0_0"/>
<sequence>MQVSRTRSISVIGISLLLAVFAIAQNKAFHNAPASAAATKNPVAGDAAAIKAGKNIYSQNCAACHGPDGAGTGNVPSLKTGKAQEAKDGELFWFITNGDENNGMPSWKGLPQRQRWQVVRYIRAMKTAGAAAPASAAASTTTASLPKASGNGPFIDYRDEKPGTVRKITAKDLPPPYATKSAGNGPHVVPRPQNAWPQVLPDFKIDVFASNLNNPREIVTAPNGDIFVAETEPGNIKIFRGMTADGKPQQTSVFLSGLKEPFGIAFYPPGPNPEWIYIGNTNAVVRYHYTNGDLKARGEAQKLVDLPTGGHSTRNVRFSNDGKTMFIAVGSESNVDDPEENTGEKNRANILAANPDGSNVHVFAAGIRNPVGLAVNAQTGELWTSINERDALGDNLVPDYITHVQEGGFYGWPYYYIGGNQDPRHKGKHPELKNKVIVPDVLIQPHSASLGMTFYNGKQFPAEYQGDIFACEHGSWNKAVRVGYEVVRVPLHQTNHATGEYEDFVTGFVTPDGNVWGRPVGVTVAPDGSLLITDDGSNAIWRVSHK</sequence>
<accession>Q1IV04</accession>
<dbReference type="Pfam" id="PF07995">
    <property type="entry name" value="GSDH"/>
    <property type="match status" value="1"/>
</dbReference>
<dbReference type="eggNOG" id="COG2010">
    <property type="taxonomic scope" value="Bacteria"/>
</dbReference>
<dbReference type="KEGG" id="aba:Acid345_0291"/>
<dbReference type="SUPFAM" id="SSF46626">
    <property type="entry name" value="Cytochrome c"/>
    <property type="match status" value="1"/>
</dbReference>
<evidence type="ECO:0000256" key="4">
    <source>
        <dbReference type="PROSITE-ProRule" id="PRU00433"/>
    </source>
</evidence>
<dbReference type="InterPro" id="IPR036909">
    <property type="entry name" value="Cyt_c-like_dom_sf"/>
</dbReference>
<reference evidence="7 8" key="1">
    <citation type="journal article" date="2009" name="Appl. Environ. Microbiol.">
        <title>Three genomes from the phylum Acidobacteria provide insight into the lifestyles of these microorganisms in soils.</title>
        <authorList>
            <person name="Ward N.L."/>
            <person name="Challacombe J.F."/>
            <person name="Janssen P.H."/>
            <person name="Henrissat B."/>
            <person name="Coutinho P.M."/>
            <person name="Wu M."/>
            <person name="Xie G."/>
            <person name="Haft D.H."/>
            <person name="Sait M."/>
            <person name="Badger J."/>
            <person name="Barabote R.D."/>
            <person name="Bradley B."/>
            <person name="Brettin T.S."/>
            <person name="Brinkac L.M."/>
            <person name="Bruce D."/>
            <person name="Creasy T."/>
            <person name="Daugherty S.C."/>
            <person name="Davidsen T.M."/>
            <person name="DeBoy R.T."/>
            <person name="Detter J.C."/>
            <person name="Dodson R.J."/>
            <person name="Durkin A.S."/>
            <person name="Ganapathy A."/>
            <person name="Gwinn-Giglio M."/>
            <person name="Han C.S."/>
            <person name="Khouri H."/>
            <person name="Kiss H."/>
            <person name="Kothari S.P."/>
            <person name="Madupu R."/>
            <person name="Nelson K.E."/>
            <person name="Nelson W.C."/>
            <person name="Paulsen I."/>
            <person name="Penn K."/>
            <person name="Ren Q."/>
            <person name="Rosovitz M.J."/>
            <person name="Selengut J.D."/>
            <person name="Shrivastava S."/>
            <person name="Sullivan S.A."/>
            <person name="Tapia R."/>
            <person name="Thompson L.S."/>
            <person name="Watkins K.L."/>
            <person name="Yang Q."/>
            <person name="Yu C."/>
            <person name="Zafar N."/>
            <person name="Zhou L."/>
            <person name="Kuske C.R."/>
        </authorList>
    </citation>
    <scope>NUCLEOTIDE SEQUENCE [LARGE SCALE GENOMIC DNA]</scope>
    <source>
        <strain evidence="7 8">Ellin345</strain>
    </source>
</reference>
<evidence type="ECO:0000313" key="7">
    <source>
        <dbReference type="EMBL" id="ABF39296.1"/>
    </source>
</evidence>
<evidence type="ECO:0000256" key="3">
    <source>
        <dbReference type="ARBA" id="ARBA00023004"/>
    </source>
</evidence>
<evidence type="ECO:0000313" key="8">
    <source>
        <dbReference type="Proteomes" id="UP000002432"/>
    </source>
</evidence>
<dbReference type="Gene3D" id="1.10.760.10">
    <property type="entry name" value="Cytochrome c-like domain"/>
    <property type="match status" value="1"/>
</dbReference>
<keyword evidence="5" id="KW-0732">Signal</keyword>
<gene>
    <name evidence="7" type="ordered locus">Acid345_0291</name>
</gene>
<proteinExistence type="predicted"/>